<dbReference type="Proteomes" id="UP000198379">
    <property type="component" value="Unassembled WGS sequence"/>
</dbReference>
<reference evidence="1 2" key="1">
    <citation type="submission" date="2017-06" db="EMBL/GenBank/DDBJ databases">
        <authorList>
            <person name="Kim H.J."/>
            <person name="Triplett B.A."/>
        </authorList>
    </citation>
    <scope>NUCLEOTIDE SEQUENCE [LARGE SCALE GENOMIC DNA]</scope>
    <source>
        <strain evidence="1 2">DSM 25597</strain>
    </source>
</reference>
<evidence type="ECO:0000313" key="2">
    <source>
        <dbReference type="Proteomes" id="UP000198379"/>
    </source>
</evidence>
<evidence type="ECO:0000313" key="1">
    <source>
        <dbReference type="EMBL" id="SNR35731.1"/>
    </source>
</evidence>
<organism evidence="1 2">
    <name type="scientific">Dokdonia pacifica</name>
    <dbReference type="NCBI Taxonomy" id="1627892"/>
    <lineage>
        <taxon>Bacteria</taxon>
        <taxon>Pseudomonadati</taxon>
        <taxon>Bacteroidota</taxon>
        <taxon>Flavobacteriia</taxon>
        <taxon>Flavobacteriales</taxon>
        <taxon>Flavobacteriaceae</taxon>
        <taxon>Dokdonia</taxon>
    </lineage>
</organism>
<sequence length="165" mass="18280">MFASLVTQKHRFMKTFNYILLLLFAFSLTSCITTKTLKATASVPAGTTVNYSKVVNPAYATDYIEADIVTEVEFYNAGKARNQATKIPKDHVVFQVLPIGGTPKDAPFGGGQLGDYVFLPKDQSDIIFNLKRGDKIQLRGGTRVQKYHLNGIKIIEFVATSIEKI</sequence>
<name>A0A238VNH6_9FLAO</name>
<dbReference type="AlphaFoldDB" id="A0A238VNH6"/>
<dbReference type="EMBL" id="FZNY01000001">
    <property type="protein sequence ID" value="SNR35731.1"/>
    <property type="molecule type" value="Genomic_DNA"/>
</dbReference>
<accession>A0A238VNH6</accession>
<proteinExistence type="predicted"/>
<keyword evidence="2" id="KW-1185">Reference proteome</keyword>
<gene>
    <name evidence="1" type="ORF">SAMN06265376_10183</name>
</gene>
<protein>
    <submittedName>
        <fullName evidence="1">Uncharacterized protein</fullName>
    </submittedName>
</protein>